<organism evidence="2 3">
    <name type="scientific">Zarconia navalis LEGE 11467</name>
    <dbReference type="NCBI Taxonomy" id="1828826"/>
    <lineage>
        <taxon>Bacteria</taxon>
        <taxon>Bacillati</taxon>
        <taxon>Cyanobacteriota</taxon>
        <taxon>Cyanophyceae</taxon>
        <taxon>Oscillatoriophycideae</taxon>
        <taxon>Oscillatoriales</taxon>
        <taxon>Oscillatoriales incertae sedis</taxon>
        <taxon>Zarconia</taxon>
        <taxon>Zarconia navalis</taxon>
    </lineage>
</organism>
<feature type="domain" description="Glycosyl transferase family 1" evidence="1">
    <location>
        <begin position="192"/>
        <end position="353"/>
    </location>
</feature>
<dbReference type="AlphaFoldDB" id="A0A928VWN1"/>
<dbReference type="InterPro" id="IPR001296">
    <property type="entry name" value="Glyco_trans_1"/>
</dbReference>
<dbReference type="Pfam" id="PF00534">
    <property type="entry name" value="Glycos_transf_1"/>
    <property type="match status" value="1"/>
</dbReference>
<dbReference type="Proteomes" id="UP000621799">
    <property type="component" value="Unassembled WGS sequence"/>
</dbReference>
<dbReference type="PANTHER" id="PTHR12526">
    <property type="entry name" value="GLYCOSYLTRANSFERASE"/>
    <property type="match status" value="1"/>
</dbReference>
<proteinExistence type="predicted"/>
<accession>A0A928VWN1</accession>
<name>A0A928VWN1_9CYAN</name>
<keyword evidence="3" id="KW-1185">Reference proteome</keyword>
<evidence type="ECO:0000259" key="1">
    <source>
        <dbReference type="Pfam" id="PF00534"/>
    </source>
</evidence>
<dbReference type="CDD" id="cd03801">
    <property type="entry name" value="GT4_PimA-like"/>
    <property type="match status" value="1"/>
</dbReference>
<evidence type="ECO:0000313" key="3">
    <source>
        <dbReference type="Proteomes" id="UP000621799"/>
    </source>
</evidence>
<dbReference type="SUPFAM" id="SSF53756">
    <property type="entry name" value="UDP-Glycosyltransferase/glycogen phosphorylase"/>
    <property type="match status" value="1"/>
</dbReference>
<comment type="caution">
    <text evidence="2">The sequence shown here is derived from an EMBL/GenBank/DDBJ whole genome shotgun (WGS) entry which is preliminary data.</text>
</comment>
<gene>
    <name evidence="2" type="ORF">IQ235_02245</name>
</gene>
<dbReference type="Gene3D" id="3.40.50.2000">
    <property type="entry name" value="Glycogen Phosphorylase B"/>
    <property type="match status" value="2"/>
</dbReference>
<sequence>MGQHILLYTDDLGIGGVAQFNHSLLCHFASLGYWLTHVCAKLNSPLIQRERELGIAHVELASHVGQDRLRTLKDIQSPQTIFSQTQPDLIVFSDGWPFSNFAAKQAAIALGIPYIIILGFIEGSCINLSYGDGVPYPEIATYQYSRAKAVVAVAQENLNLLHQLFKLPPTLGQVIYYGRPAEYFTAPDSSVRQRLRQELSIPTDAVVCFTAARMEPLKGYQYQIAAIRELQQTQTWSKLYFVWAGSGSECLYNNEQELKDAVAQLGASDRVLFLGQRWDIPDWLDASDIFILPSIAEGMPLSIMEAMAKGLPAIASAVSGVPEELGETGKLLANPNRDPRATIRELAATIETWANSDTVRQSAGQACRERAERLFRQERMLAQYGEVIEGVLSSKLTGSNGIEVFDSARIQELERRLDYGFRVWEAWDAYRQGNYPEMAHNLRKSWQRTPFLRTQTFANWVQSFRQFADSRGEQFNARTLSQLPEWNQLLDTL</sequence>
<evidence type="ECO:0000313" key="2">
    <source>
        <dbReference type="EMBL" id="MBE9039616.1"/>
    </source>
</evidence>
<protein>
    <submittedName>
        <fullName evidence="2">Glycosyltransferase family 4 protein</fullName>
    </submittedName>
</protein>
<dbReference type="RefSeq" id="WP_264319875.1">
    <property type="nucleotide sequence ID" value="NZ_JADEXN010000020.1"/>
</dbReference>
<dbReference type="EMBL" id="JADEXN010000020">
    <property type="protein sequence ID" value="MBE9039616.1"/>
    <property type="molecule type" value="Genomic_DNA"/>
</dbReference>
<reference evidence="2" key="1">
    <citation type="submission" date="2020-10" db="EMBL/GenBank/DDBJ databases">
        <authorList>
            <person name="Castelo-Branco R."/>
            <person name="Eusebio N."/>
            <person name="Adriana R."/>
            <person name="Vieira A."/>
            <person name="Brugerolle De Fraissinette N."/>
            <person name="Rezende De Castro R."/>
            <person name="Schneider M.P."/>
            <person name="Vasconcelos V."/>
            <person name="Leao P.N."/>
        </authorList>
    </citation>
    <scope>NUCLEOTIDE SEQUENCE</scope>
    <source>
        <strain evidence="2">LEGE 11467</strain>
    </source>
</reference>